<dbReference type="GO" id="GO:0000166">
    <property type="term" value="F:nucleotide binding"/>
    <property type="evidence" value="ECO:0007669"/>
    <property type="project" value="UniProtKB-KW"/>
</dbReference>
<gene>
    <name evidence="16" type="ORF">LCGC14_0801140</name>
</gene>
<comment type="caution">
    <text evidence="16">The sequence shown here is derived from an EMBL/GenBank/DDBJ whole genome shotgun (WGS) entry which is preliminary data.</text>
</comment>
<evidence type="ECO:0000256" key="12">
    <source>
        <dbReference type="ARBA" id="ARBA00033050"/>
    </source>
</evidence>
<dbReference type="PANTHER" id="PTHR43371">
    <property type="entry name" value="VITAMIN B12-DEPENDENT RIBONUCLEOTIDE REDUCTASE"/>
    <property type="match status" value="1"/>
</dbReference>
<proteinExistence type="inferred from homology"/>
<evidence type="ECO:0000256" key="10">
    <source>
        <dbReference type="ARBA" id="ARBA00023285"/>
    </source>
</evidence>
<keyword evidence="6" id="KW-0237">DNA synthesis</keyword>
<evidence type="ECO:0000256" key="3">
    <source>
        <dbReference type="ARBA" id="ARBA00012274"/>
    </source>
</evidence>
<keyword evidence="5" id="KW-0846">Cobalamin</keyword>
<dbReference type="PANTHER" id="PTHR43371:SF1">
    <property type="entry name" value="RIBONUCLEOSIDE-DIPHOSPHATE REDUCTASE"/>
    <property type="match status" value="1"/>
</dbReference>
<dbReference type="SUPFAM" id="SSF51998">
    <property type="entry name" value="PFL-like glycyl radical enzymes"/>
    <property type="match status" value="1"/>
</dbReference>
<evidence type="ECO:0000256" key="7">
    <source>
        <dbReference type="ARBA" id="ARBA00022741"/>
    </source>
</evidence>
<comment type="cofactor">
    <cofactor evidence="1">
        <name>adenosylcob(III)alamin</name>
        <dbReference type="ChEBI" id="CHEBI:18408"/>
    </cofactor>
</comment>
<dbReference type="Pfam" id="PF02867">
    <property type="entry name" value="Ribonuc_red_lgC"/>
    <property type="match status" value="2"/>
</dbReference>
<evidence type="ECO:0000256" key="11">
    <source>
        <dbReference type="ARBA" id="ARBA00025437"/>
    </source>
</evidence>
<feature type="domain" description="Ribonucleotide reductase large subunit C-terminal" evidence="14">
    <location>
        <begin position="77"/>
        <end position="397"/>
    </location>
</feature>
<dbReference type="InterPro" id="IPR050862">
    <property type="entry name" value="RdRp_reductase_class-2"/>
</dbReference>
<comment type="function">
    <text evidence="11">Catalyzes the reduction of ribonucleotides to deoxyribonucleotides. May function to provide a pool of deoxyribonucleotide precursors for DNA repair during oxygen limitation and/or for immediate growth after restoration of oxygen.</text>
</comment>
<sequence>MLELTSNGRSLLCQRYAQKEEKYPSCSDCGVKHETDDQLLDRISFGNPDFREMLEALDFLPNSPTIFNAGTGNGTLSACFKFDVADSMMDDLDENGAVLTSDSITGVGSKSAAVQKWGGGVGYSLGKLRAKGTRIASTHGKACGPVAVMKFYHSIALMITQGGKRAGAQMGILPWDHPDIREFIHCKDTDPEALSTFNISVACSDAFMEGAAKVRDIPEEDHTIVDREAYDLLREISESAWSSGDPGLYFIEHAEVENPTPWLGHLTGTNPCGEVPLLDNEPCNLGSINLTRFVLTGGGPSFDLTRLERVARTATRYLDEVLDRNWFPHHEIAAAANLTRKLGLGVMGWADALALLGIHYDTEEAIELGSVVMSTINRAADEESCALTKEKGPNPAFLDRYGEVDSLEMPRNATRTCIAPTGSIYLLAGLTASGIEPHFATSWTRTLGDGTELVEEVMAAEGFQPRTSGEISWEWHVKHQAVFQQFTDLAVSKTINMPNDATVEDVMSAYIEMWRSGCTGGTVYRDGSRANQVLRARPSEDVDADSVALEDIIRPRMHLPRRVETIRWGFILAGIEGFIHAGLAEDGALGEVFLTFGKDGSTIAGLLDALAISISLGRQSGVPLETYVRNFRNRRFEPYGLTDDPEIPTATSIVDYLARWLEGEFLNGELEDEPGLGMVCDDCGAPAINQEGCLLCSARCGWSRC</sequence>
<evidence type="ECO:0000256" key="4">
    <source>
        <dbReference type="ARBA" id="ARBA00014409"/>
    </source>
</evidence>
<evidence type="ECO:0000256" key="8">
    <source>
        <dbReference type="ARBA" id="ARBA00023002"/>
    </source>
</evidence>
<evidence type="ECO:0000256" key="13">
    <source>
        <dbReference type="ARBA" id="ARBA00047754"/>
    </source>
</evidence>
<dbReference type="Pfam" id="PF12637">
    <property type="entry name" value="TSCPD"/>
    <property type="match status" value="1"/>
</dbReference>
<keyword evidence="7" id="KW-0547">Nucleotide-binding</keyword>
<keyword evidence="10" id="KW-0170">Cobalt</keyword>
<comment type="similarity">
    <text evidence="2">Belongs to the ribonucleoside diphosphate reductase class-2 family.</text>
</comment>
<protein>
    <recommendedName>
        <fullName evidence="4">Vitamin B12-dependent ribonucleotide reductase</fullName>
        <ecNumber evidence="3">1.17.4.1</ecNumber>
    </recommendedName>
    <alternativeName>
        <fullName evidence="12">Ribonucleoside-diphosphate reductase NrdJ</fullName>
    </alternativeName>
</protein>
<reference evidence="16" key="1">
    <citation type="journal article" date="2015" name="Nature">
        <title>Complex archaea that bridge the gap between prokaryotes and eukaryotes.</title>
        <authorList>
            <person name="Spang A."/>
            <person name="Saw J.H."/>
            <person name="Jorgensen S.L."/>
            <person name="Zaremba-Niedzwiedzka K."/>
            <person name="Martijn J."/>
            <person name="Lind A.E."/>
            <person name="van Eijk R."/>
            <person name="Schleper C."/>
            <person name="Guy L."/>
            <person name="Ettema T.J."/>
        </authorList>
    </citation>
    <scope>NUCLEOTIDE SEQUENCE</scope>
</reference>
<feature type="domain" description="Ribonucleotide reductase large subunit C-terminal" evidence="14">
    <location>
        <begin position="411"/>
        <end position="524"/>
    </location>
</feature>
<feature type="domain" description="TSCPD" evidence="15">
    <location>
        <begin position="582"/>
        <end position="662"/>
    </location>
</feature>
<evidence type="ECO:0000256" key="5">
    <source>
        <dbReference type="ARBA" id="ARBA00022628"/>
    </source>
</evidence>
<keyword evidence="9" id="KW-1015">Disulfide bond</keyword>
<dbReference type="CDD" id="cd02888">
    <property type="entry name" value="RNR_II_dimer"/>
    <property type="match status" value="1"/>
</dbReference>
<dbReference type="InterPro" id="IPR000788">
    <property type="entry name" value="RNR_lg_C"/>
</dbReference>
<dbReference type="AlphaFoldDB" id="A0A0F9SWQ6"/>
<dbReference type="GO" id="GO:0071897">
    <property type="term" value="P:DNA biosynthetic process"/>
    <property type="evidence" value="ECO:0007669"/>
    <property type="project" value="UniProtKB-KW"/>
</dbReference>
<evidence type="ECO:0000256" key="1">
    <source>
        <dbReference type="ARBA" id="ARBA00001922"/>
    </source>
</evidence>
<dbReference type="Gene3D" id="3.20.70.20">
    <property type="match status" value="1"/>
</dbReference>
<keyword evidence="8" id="KW-0560">Oxidoreductase</keyword>
<dbReference type="GO" id="GO:0031419">
    <property type="term" value="F:cobalamin binding"/>
    <property type="evidence" value="ECO:0007669"/>
    <property type="project" value="UniProtKB-KW"/>
</dbReference>
<dbReference type="InterPro" id="IPR013344">
    <property type="entry name" value="RNR_NrdJ/NrdZ"/>
</dbReference>
<evidence type="ECO:0000256" key="6">
    <source>
        <dbReference type="ARBA" id="ARBA00022634"/>
    </source>
</evidence>
<organism evidence="16">
    <name type="scientific">marine sediment metagenome</name>
    <dbReference type="NCBI Taxonomy" id="412755"/>
    <lineage>
        <taxon>unclassified sequences</taxon>
        <taxon>metagenomes</taxon>
        <taxon>ecological metagenomes</taxon>
    </lineage>
</organism>
<accession>A0A0F9SWQ6</accession>
<dbReference type="GO" id="GO:0004748">
    <property type="term" value="F:ribonucleoside-diphosphate reductase activity, thioredoxin disulfide as acceptor"/>
    <property type="evidence" value="ECO:0007669"/>
    <property type="project" value="UniProtKB-EC"/>
</dbReference>
<evidence type="ECO:0000259" key="15">
    <source>
        <dbReference type="Pfam" id="PF12637"/>
    </source>
</evidence>
<dbReference type="EMBL" id="LAZR01002157">
    <property type="protein sequence ID" value="KKN33708.1"/>
    <property type="molecule type" value="Genomic_DNA"/>
</dbReference>
<evidence type="ECO:0000313" key="16">
    <source>
        <dbReference type="EMBL" id="KKN33708.1"/>
    </source>
</evidence>
<comment type="catalytic activity">
    <reaction evidence="13">
        <text>a 2'-deoxyribonucleoside 5'-diphosphate + [thioredoxin]-disulfide + H2O = a ribonucleoside 5'-diphosphate + [thioredoxin]-dithiol</text>
        <dbReference type="Rhea" id="RHEA:23252"/>
        <dbReference type="Rhea" id="RHEA-COMP:10698"/>
        <dbReference type="Rhea" id="RHEA-COMP:10700"/>
        <dbReference type="ChEBI" id="CHEBI:15377"/>
        <dbReference type="ChEBI" id="CHEBI:29950"/>
        <dbReference type="ChEBI" id="CHEBI:50058"/>
        <dbReference type="ChEBI" id="CHEBI:57930"/>
        <dbReference type="ChEBI" id="CHEBI:73316"/>
        <dbReference type="EC" id="1.17.4.1"/>
    </reaction>
</comment>
<name>A0A0F9SWQ6_9ZZZZ</name>
<evidence type="ECO:0000259" key="14">
    <source>
        <dbReference type="Pfam" id="PF02867"/>
    </source>
</evidence>
<dbReference type="PRINTS" id="PR01183">
    <property type="entry name" value="RIBORDTASEM1"/>
</dbReference>
<dbReference type="EC" id="1.17.4.1" evidence="3"/>
<dbReference type="InterPro" id="IPR024434">
    <property type="entry name" value="TSCPD_dom"/>
</dbReference>
<evidence type="ECO:0000256" key="9">
    <source>
        <dbReference type="ARBA" id="ARBA00023157"/>
    </source>
</evidence>
<evidence type="ECO:0000256" key="2">
    <source>
        <dbReference type="ARBA" id="ARBA00007405"/>
    </source>
</evidence>